<sequence length="146" mass="16042">MFSLTSSRHSASGNESSTNVLLISGMYSLFLMKITWDMVSDNSLNFPTSVSLINSFRSSSSPTRSLFTYFSRSTTIISTSLTPSRSFAPSRLLYRSTRSKSTGSSVRFSISPSDWADFRKELTSASTSIAGFAFPLLSLRSLNDPD</sequence>
<accession>A0A8D8GBU1</accession>
<protein>
    <submittedName>
        <fullName evidence="1">(northern house mosquito) hypothetical protein</fullName>
    </submittedName>
</protein>
<organism evidence="1">
    <name type="scientific">Culex pipiens</name>
    <name type="common">House mosquito</name>
    <dbReference type="NCBI Taxonomy" id="7175"/>
    <lineage>
        <taxon>Eukaryota</taxon>
        <taxon>Metazoa</taxon>
        <taxon>Ecdysozoa</taxon>
        <taxon>Arthropoda</taxon>
        <taxon>Hexapoda</taxon>
        <taxon>Insecta</taxon>
        <taxon>Pterygota</taxon>
        <taxon>Neoptera</taxon>
        <taxon>Endopterygota</taxon>
        <taxon>Diptera</taxon>
        <taxon>Nematocera</taxon>
        <taxon>Culicoidea</taxon>
        <taxon>Culicidae</taxon>
        <taxon>Culicinae</taxon>
        <taxon>Culicini</taxon>
        <taxon>Culex</taxon>
        <taxon>Culex</taxon>
    </lineage>
</organism>
<proteinExistence type="predicted"/>
<dbReference type="AlphaFoldDB" id="A0A8D8GBU1"/>
<name>A0A8D8GBU1_CULPI</name>
<reference evidence="1" key="1">
    <citation type="submission" date="2021-05" db="EMBL/GenBank/DDBJ databases">
        <authorList>
            <person name="Alioto T."/>
            <person name="Alioto T."/>
            <person name="Gomez Garrido J."/>
        </authorList>
    </citation>
    <scope>NUCLEOTIDE SEQUENCE</scope>
</reference>
<evidence type="ECO:0000313" key="1">
    <source>
        <dbReference type="EMBL" id="CAG6501915.1"/>
    </source>
</evidence>
<dbReference type="EMBL" id="HBUE01143487">
    <property type="protein sequence ID" value="CAG6501915.1"/>
    <property type="molecule type" value="Transcribed_RNA"/>
</dbReference>